<reference evidence="2" key="1">
    <citation type="submission" date="2018-04" db="EMBL/GenBank/DDBJ databases">
        <authorList>
            <person name="Cornet L."/>
        </authorList>
    </citation>
    <scope>NUCLEOTIDE SEQUENCE [LARGE SCALE GENOMIC DNA]</scope>
</reference>
<proteinExistence type="predicted"/>
<reference evidence="1 2" key="2">
    <citation type="submission" date="2018-06" db="EMBL/GenBank/DDBJ databases">
        <title>Metagenomic assembly of (sub)arctic Cyanobacteria and their associated microbiome from non-axenic cultures.</title>
        <authorList>
            <person name="Baurain D."/>
        </authorList>
    </citation>
    <scope>NUCLEOTIDE SEQUENCE [LARGE SCALE GENOMIC DNA]</scope>
    <source>
        <strain evidence="1">ULC027bin1</strain>
    </source>
</reference>
<dbReference type="Proteomes" id="UP000249794">
    <property type="component" value="Unassembled WGS sequence"/>
</dbReference>
<dbReference type="EMBL" id="QBMP01000414">
    <property type="protein sequence ID" value="PZO43071.1"/>
    <property type="molecule type" value="Genomic_DNA"/>
</dbReference>
<dbReference type="AlphaFoldDB" id="A0A2W4Y6L6"/>
<protein>
    <recommendedName>
        <fullName evidence="3">DUF2203 domain-containing protein</fullName>
    </recommendedName>
</protein>
<accession>A0A2W4Y6L6</accession>
<evidence type="ECO:0000313" key="1">
    <source>
        <dbReference type="EMBL" id="PZO43071.1"/>
    </source>
</evidence>
<comment type="caution">
    <text evidence="1">The sequence shown here is derived from an EMBL/GenBank/DDBJ whole genome shotgun (WGS) entry which is preliminary data.</text>
</comment>
<organism evidence="1 2">
    <name type="scientific">Phormidesmis priestleyi</name>
    <dbReference type="NCBI Taxonomy" id="268141"/>
    <lineage>
        <taxon>Bacteria</taxon>
        <taxon>Bacillati</taxon>
        <taxon>Cyanobacteriota</taxon>
        <taxon>Cyanophyceae</taxon>
        <taxon>Leptolyngbyales</taxon>
        <taxon>Leptolyngbyaceae</taxon>
        <taxon>Phormidesmis</taxon>
    </lineage>
</organism>
<gene>
    <name evidence="1" type="ORF">DCF15_22710</name>
</gene>
<name>A0A2W4Y6L6_9CYAN</name>
<evidence type="ECO:0008006" key="3">
    <source>
        <dbReference type="Google" id="ProtNLM"/>
    </source>
</evidence>
<sequence length="118" mass="13520">MAPKRKRPRQKSPYLPSDEALASFETDLKATADEFLVLRDRFFAIRRAKAKYEQAVSADLSQLPSEELAQMRDRIEALQLTLESQLVPWKETLDPLWQILRLGGSGLVIGWLLHSWLG</sequence>
<evidence type="ECO:0000313" key="2">
    <source>
        <dbReference type="Proteomes" id="UP000249794"/>
    </source>
</evidence>